<dbReference type="Gene3D" id="3.90.320.10">
    <property type="match status" value="1"/>
</dbReference>
<dbReference type="OrthoDB" id="1492623at2"/>
<reference evidence="1 2" key="1">
    <citation type="submission" date="2017-02" db="EMBL/GenBank/DDBJ databases">
        <authorList>
            <person name="Peterson S.W."/>
        </authorList>
    </citation>
    <scope>NUCLEOTIDE SEQUENCE [LARGE SCALE GENOMIC DNA]</scope>
    <source>
        <strain evidence="1 2">DSM 22899</strain>
    </source>
</reference>
<evidence type="ECO:0000313" key="1">
    <source>
        <dbReference type="EMBL" id="SKB56122.1"/>
    </source>
</evidence>
<dbReference type="RefSeq" id="WP_079716689.1">
    <property type="nucleotide sequence ID" value="NZ_FUYS01000004.1"/>
</dbReference>
<dbReference type="STRING" id="623280.SAMN05660226_01990"/>
<name>A0A1T5C978_9SPHI</name>
<evidence type="ECO:0000313" key="2">
    <source>
        <dbReference type="Proteomes" id="UP000190541"/>
    </source>
</evidence>
<dbReference type="InterPro" id="IPR011604">
    <property type="entry name" value="PDDEXK-like_dom_sf"/>
</dbReference>
<accession>A0A1T5C978</accession>
<protein>
    <recommendedName>
        <fullName evidence="3">PD-(D/E)XK nuclease superfamily protein</fullName>
    </recommendedName>
</protein>
<sequence length="504" mass="59027">MSPKQQILIEYLIKQLGFEDDNFLKQYIDELEKTIPVFTPDRGPDFVMENIIDLLFLELNTMKNRRLESRLIGDFISATDIAAFTYCPVSYAIAKSFVLPKPESAIIGTSLHSKGYILNFTGNNNTLGNEQNSNQHNKKANLDYLINEENELLFDTLKKSELVYADFDGSGKPFKGKRGAFVGKPDYIFRDEVGNFFAVEEKYQYRQYSSSISPNFYDNHVNQIVSYIYGIPKPKIAYGFLVYWKYDFHNNDIYIQECQVKKINKTALNRQNILTVFRAIEHFMNEKLINFDKSSRNPKKCANCVYRLYCGHKTGYFTKIPLPYPPDVASRIKSVKLPKVLEVKNIGHNYNFIQMDVKKTWLCDKNRIFLFKLGDQERFEEVVIANYHQIEDFEKVYGVKFITHKKIVQIANLSKAEHQRDAFIDRTSIMEERLYYEELARQSFSGKDIIDPVYILRQYDDFRIIFWGAESFRKEGKIVFPFECLLPLNNIIMNKDSKFCFIST</sequence>
<dbReference type="AlphaFoldDB" id="A0A1T5C978"/>
<gene>
    <name evidence="1" type="ORF">SAMN05660226_01990</name>
</gene>
<dbReference type="EMBL" id="FUYS01000004">
    <property type="protein sequence ID" value="SKB56122.1"/>
    <property type="molecule type" value="Genomic_DNA"/>
</dbReference>
<organism evidence="1 2">
    <name type="scientific">Parapedobacter luteus</name>
    <dbReference type="NCBI Taxonomy" id="623280"/>
    <lineage>
        <taxon>Bacteria</taxon>
        <taxon>Pseudomonadati</taxon>
        <taxon>Bacteroidota</taxon>
        <taxon>Sphingobacteriia</taxon>
        <taxon>Sphingobacteriales</taxon>
        <taxon>Sphingobacteriaceae</taxon>
        <taxon>Parapedobacter</taxon>
    </lineage>
</organism>
<proteinExistence type="predicted"/>
<keyword evidence="2" id="KW-1185">Reference proteome</keyword>
<evidence type="ECO:0008006" key="3">
    <source>
        <dbReference type="Google" id="ProtNLM"/>
    </source>
</evidence>
<dbReference type="Proteomes" id="UP000190541">
    <property type="component" value="Unassembled WGS sequence"/>
</dbReference>